<comment type="caution">
    <text evidence="1">The sequence shown here is derived from an EMBL/GenBank/DDBJ whole genome shotgun (WGS) entry which is preliminary data.</text>
</comment>
<protein>
    <submittedName>
        <fullName evidence="1">Gag-pol polyprotein</fullName>
    </submittedName>
</protein>
<name>A0A5A7URE2_CUCMM</name>
<dbReference type="EMBL" id="SSTD01019467">
    <property type="protein sequence ID" value="TYJ96426.1"/>
    <property type="molecule type" value="Genomic_DNA"/>
</dbReference>
<dbReference type="STRING" id="1194695.A0A5A7URE2"/>
<evidence type="ECO:0000313" key="4">
    <source>
        <dbReference type="Proteomes" id="UP000321947"/>
    </source>
</evidence>
<reference evidence="3 4" key="1">
    <citation type="submission" date="2019-08" db="EMBL/GenBank/DDBJ databases">
        <title>Draft genome sequences of two oriental melons (Cucumis melo L. var makuwa).</title>
        <authorList>
            <person name="Kwon S.-Y."/>
        </authorList>
    </citation>
    <scope>NUCLEOTIDE SEQUENCE [LARGE SCALE GENOMIC DNA]</scope>
    <source>
        <strain evidence="4">cv. Chang Bougi</strain>
        <strain evidence="3">cv. SW 3</strain>
        <tissue evidence="1">Leaf</tissue>
    </source>
</reference>
<organism evidence="1 3">
    <name type="scientific">Cucumis melo var. makuwa</name>
    <name type="common">Oriental melon</name>
    <dbReference type="NCBI Taxonomy" id="1194695"/>
    <lineage>
        <taxon>Eukaryota</taxon>
        <taxon>Viridiplantae</taxon>
        <taxon>Streptophyta</taxon>
        <taxon>Embryophyta</taxon>
        <taxon>Tracheophyta</taxon>
        <taxon>Spermatophyta</taxon>
        <taxon>Magnoliopsida</taxon>
        <taxon>eudicotyledons</taxon>
        <taxon>Gunneridae</taxon>
        <taxon>Pentapetalae</taxon>
        <taxon>rosids</taxon>
        <taxon>fabids</taxon>
        <taxon>Cucurbitales</taxon>
        <taxon>Cucurbitaceae</taxon>
        <taxon>Benincaseae</taxon>
        <taxon>Cucumis</taxon>
    </lineage>
</organism>
<evidence type="ECO:0000313" key="3">
    <source>
        <dbReference type="Proteomes" id="UP000321393"/>
    </source>
</evidence>
<sequence>MDASLTVSQETQDYQLSSLSIDYVYHSLLVLNGLSLRLMAWLFCWWLPSPLGLKFRSSLSDCLSTPSSLEEAPSPSATFYHRRSPRNAACELNMLLKDYFTATTRGASVLTFVFLACLESYFPVILSPNGISIPQYSSALISKNNNPRTPRAMDDNVQRKNYDHRKPNSTEIVCNYCHEYAKFQNYLDSLQASSSSTPVASTVALGNIKCLLTSSTKWVIDSGAITHMTSNSRLFSRPLSPAPFPSVTLADGSTSFDHVTKKIIGRGYESGGLYLFDHQVPQAVVCLVVPSPFEVHCRLGHPSLFVLKKLYPEFSAVQHNSKFLRNGEQECLNHLNVREVHYDANQLKAAAIRWFVV</sequence>
<dbReference type="EMBL" id="SSTE01008349">
    <property type="protein sequence ID" value="KAA0056091.1"/>
    <property type="molecule type" value="Genomic_DNA"/>
</dbReference>
<gene>
    <name evidence="2" type="ORF">E5676_scaffold546G00590</name>
    <name evidence="1" type="ORF">E6C27_scaffold323G00490</name>
</gene>
<evidence type="ECO:0000313" key="1">
    <source>
        <dbReference type="EMBL" id="KAA0056091.1"/>
    </source>
</evidence>
<accession>A0A5A7URE2</accession>
<evidence type="ECO:0000313" key="2">
    <source>
        <dbReference type="EMBL" id="TYJ96426.1"/>
    </source>
</evidence>
<dbReference type="Proteomes" id="UP000321947">
    <property type="component" value="Unassembled WGS sequence"/>
</dbReference>
<dbReference type="Proteomes" id="UP000321393">
    <property type="component" value="Unassembled WGS sequence"/>
</dbReference>
<dbReference type="AlphaFoldDB" id="A0A5A7URE2"/>
<proteinExistence type="predicted"/>